<dbReference type="InterPro" id="IPR052185">
    <property type="entry name" value="IPC_Synthase-Related"/>
</dbReference>
<dbReference type="Proteomes" id="UP000321386">
    <property type="component" value="Unassembled WGS sequence"/>
</dbReference>
<gene>
    <name evidence="8" type="ORF">CPE01_04790</name>
</gene>
<name>A0A510UQI6_9CELL</name>
<evidence type="ECO:0000256" key="3">
    <source>
        <dbReference type="ARBA" id="ARBA00022989"/>
    </source>
</evidence>
<feature type="transmembrane region" description="Helical" evidence="6">
    <location>
        <begin position="88"/>
        <end position="107"/>
    </location>
</feature>
<keyword evidence="9" id="KW-1185">Reference proteome</keyword>
<comment type="subcellular location">
    <subcellularLocation>
        <location evidence="1">Membrane</location>
        <topology evidence="1">Multi-pass membrane protein</topology>
    </subcellularLocation>
</comment>
<evidence type="ECO:0000256" key="4">
    <source>
        <dbReference type="ARBA" id="ARBA00023136"/>
    </source>
</evidence>
<sequence>MASETPVAQSTREPGRRTRREVIREVVLVVGLYMAYSATRLAASGSWDVAKSHARGILDVERWLHIDIEHALNTFTSQHTWFEVATSYWYQSMHYLVTPTVLVVLFFRRPLLYRPARTALLGATFLALFGYFFFPTAPPRLLGQYVDTVSESSVYGWWPSAAEQAASGANSVTNQVAAMPSMHVGWAVWVSVVLAFLVRRTWAKIAVWGYAATTTVVVVLTGNHWVLDAVAGAALVLGCWWFAGHRYGLWAPRAQVQAELDVLAREVRPGVAASGPAAAADELALASAGEVPPPAPPGEPDGETPRA</sequence>
<dbReference type="PANTHER" id="PTHR31310:SF7">
    <property type="entry name" value="PA-PHOSPHATASE RELATED-FAMILY PROTEIN DDB_G0268928"/>
    <property type="match status" value="1"/>
</dbReference>
<feature type="transmembrane region" description="Helical" evidence="6">
    <location>
        <begin position="226"/>
        <end position="243"/>
    </location>
</feature>
<feature type="transmembrane region" description="Helical" evidence="6">
    <location>
        <begin position="119"/>
        <end position="137"/>
    </location>
</feature>
<proteinExistence type="predicted"/>
<feature type="transmembrane region" description="Helical" evidence="6">
    <location>
        <begin position="205"/>
        <end position="220"/>
    </location>
</feature>
<dbReference type="GO" id="GO:0016020">
    <property type="term" value="C:membrane"/>
    <property type="evidence" value="ECO:0007669"/>
    <property type="project" value="UniProtKB-SubCell"/>
</dbReference>
<dbReference type="InterPro" id="IPR026841">
    <property type="entry name" value="Aur1/Ipt1"/>
</dbReference>
<dbReference type="Gene3D" id="1.20.144.10">
    <property type="entry name" value="Phosphatidic acid phosphatase type 2/haloperoxidase"/>
    <property type="match status" value="1"/>
</dbReference>
<dbReference type="Pfam" id="PF14378">
    <property type="entry name" value="PAP2_3"/>
    <property type="match status" value="1"/>
</dbReference>
<feature type="region of interest" description="Disordered" evidence="5">
    <location>
        <begin position="288"/>
        <end position="307"/>
    </location>
</feature>
<keyword evidence="4 6" id="KW-0472">Membrane</keyword>
<evidence type="ECO:0000313" key="9">
    <source>
        <dbReference type="Proteomes" id="UP000321386"/>
    </source>
</evidence>
<evidence type="ECO:0000256" key="6">
    <source>
        <dbReference type="SAM" id="Phobius"/>
    </source>
</evidence>
<dbReference type="AlphaFoldDB" id="A0A510UQI6"/>
<reference evidence="8 9" key="1">
    <citation type="submission" date="2019-07" db="EMBL/GenBank/DDBJ databases">
        <title>Whole genome shotgun sequence of Cellulomonas persica NBRC 101101.</title>
        <authorList>
            <person name="Hosoyama A."/>
            <person name="Uohara A."/>
            <person name="Ohji S."/>
            <person name="Ichikawa N."/>
        </authorList>
    </citation>
    <scope>NUCLEOTIDE SEQUENCE [LARGE SCALE GENOMIC DNA]</scope>
    <source>
        <strain evidence="8 9">NBRC 101101</strain>
    </source>
</reference>
<dbReference type="RefSeq" id="WP_146805046.1">
    <property type="nucleotide sequence ID" value="NZ_BJUA01000002.1"/>
</dbReference>
<keyword evidence="3 6" id="KW-1133">Transmembrane helix</keyword>
<dbReference type="EMBL" id="BJUA01000002">
    <property type="protein sequence ID" value="GEK16746.1"/>
    <property type="molecule type" value="Genomic_DNA"/>
</dbReference>
<evidence type="ECO:0000256" key="1">
    <source>
        <dbReference type="ARBA" id="ARBA00004141"/>
    </source>
</evidence>
<evidence type="ECO:0000256" key="2">
    <source>
        <dbReference type="ARBA" id="ARBA00022692"/>
    </source>
</evidence>
<dbReference type="SUPFAM" id="SSF48317">
    <property type="entry name" value="Acid phosphatase/Vanadium-dependent haloperoxidase"/>
    <property type="match status" value="1"/>
</dbReference>
<feature type="transmembrane region" description="Helical" evidence="6">
    <location>
        <begin position="177"/>
        <end position="198"/>
    </location>
</feature>
<evidence type="ECO:0000313" key="8">
    <source>
        <dbReference type="EMBL" id="GEK16746.1"/>
    </source>
</evidence>
<evidence type="ECO:0000259" key="7">
    <source>
        <dbReference type="Pfam" id="PF14378"/>
    </source>
</evidence>
<dbReference type="InterPro" id="IPR036938">
    <property type="entry name" value="PAP2/HPO_sf"/>
</dbReference>
<feature type="transmembrane region" description="Helical" evidence="6">
    <location>
        <begin position="22"/>
        <end position="43"/>
    </location>
</feature>
<comment type="caution">
    <text evidence="8">The sequence shown here is derived from an EMBL/GenBank/DDBJ whole genome shotgun (WGS) entry which is preliminary data.</text>
</comment>
<protein>
    <recommendedName>
        <fullName evidence="7">Inositolphosphotransferase Aur1/Ipt1 domain-containing protein</fullName>
    </recommendedName>
</protein>
<feature type="domain" description="Inositolphosphotransferase Aur1/Ipt1" evidence="7">
    <location>
        <begin position="56"/>
        <end position="241"/>
    </location>
</feature>
<dbReference type="CDD" id="cd03386">
    <property type="entry name" value="PAP2_Aur1_like"/>
    <property type="match status" value="1"/>
</dbReference>
<keyword evidence="2 6" id="KW-0812">Transmembrane</keyword>
<accession>A0A510UQI6</accession>
<evidence type="ECO:0000256" key="5">
    <source>
        <dbReference type="SAM" id="MobiDB-lite"/>
    </source>
</evidence>
<organism evidence="8 9">
    <name type="scientific">Cellulomonas persica</name>
    <dbReference type="NCBI Taxonomy" id="76861"/>
    <lineage>
        <taxon>Bacteria</taxon>
        <taxon>Bacillati</taxon>
        <taxon>Actinomycetota</taxon>
        <taxon>Actinomycetes</taxon>
        <taxon>Micrococcales</taxon>
        <taxon>Cellulomonadaceae</taxon>
        <taxon>Cellulomonas</taxon>
    </lineage>
</organism>
<dbReference type="OrthoDB" id="5241565at2"/>
<dbReference type="PANTHER" id="PTHR31310">
    <property type="match status" value="1"/>
</dbReference>